<dbReference type="InterPro" id="IPR016181">
    <property type="entry name" value="Acyl_CoA_acyltransferase"/>
</dbReference>
<reference evidence="2 3" key="1">
    <citation type="submission" date="2021-04" db="EMBL/GenBank/DDBJ databases">
        <authorList>
            <person name="Rodrigo-Torres L."/>
            <person name="Arahal R. D."/>
            <person name="Lucena T."/>
        </authorList>
    </citation>
    <scope>NUCLEOTIDE SEQUENCE [LARGE SCALE GENOMIC DNA]</scope>
    <source>
        <strain evidence="2 3">CECT 9623</strain>
    </source>
</reference>
<dbReference type="Gene3D" id="3.40.630.30">
    <property type="match status" value="1"/>
</dbReference>
<gene>
    <name evidence="2" type="ORF">DYBT9623_02384</name>
</gene>
<dbReference type="RefSeq" id="WP_215233747.1">
    <property type="nucleotide sequence ID" value="NZ_CAJRAU010000003.1"/>
</dbReference>
<dbReference type="Proteomes" id="UP000679725">
    <property type="component" value="Unassembled WGS sequence"/>
</dbReference>
<organism evidence="2 3">
    <name type="scientific">Dyadobacter linearis</name>
    <dbReference type="NCBI Taxonomy" id="2823330"/>
    <lineage>
        <taxon>Bacteria</taxon>
        <taxon>Pseudomonadati</taxon>
        <taxon>Bacteroidota</taxon>
        <taxon>Cytophagia</taxon>
        <taxon>Cytophagales</taxon>
        <taxon>Spirosomataceae</taxon>
        <taxon>Dyadobacter</taxon>
    </lineage>
</organism>
<dbReference type="Pfam" id="PF00583">
    <property type="entry name" value="Acetyltransf_1"/>
    <property type="match status" value="1"/>
</dbReference>
<evidence type="ECO:0000259" key="1">
    <source>
        <dbReference type="PROSITE" id="PS51186"/>
    </source>
</evidence>
<comment type="caution">
    <text evidence="2">The sequence shown here is derived from an EMBL/GenBank/DDBJ whole genome shotgun (WGS) entry which is preliminary data.</text>
</comment>
<dbReference type="PANTHER" id="PTHR43305:SF1">
    <property type="entry name" value="FAMILY N-ACETYLTRANSFERASE, PUTATIVE (AFU_ORTHOLOGUE AFUA_2G01380)-RELATED"/>
    <property type="match status" value="1"/>
</dbReference>
<accession>A0ABN7RDN9</accession>
<dbReference type="EMBL" id="CAJRAU010000003">
    <property type="protein sequence ID" value="CAG5069648.1"/>
    <property type="molecule type" value="Genomic_DNA"/>
</dbReference>
<dbReference type="InterPro" id="IPR052777">
    <property type="entry name" value="Acetyltransferase_Enz"/>
</dbReference>
<keyword evidence="3" id="KW-1185">Reference proteome</keyword>
<dbReference type="PROSITE" id="PS51186">
    <property type="entry name" value="GNAT"/>
    <property type="match status" value="1"/>
</dbReference>
<dbReference type="InterPro" id="IPR000182">
    <property type="entry name" value="GNAT_dom"/>
</dbReference>
<evidence type="ECO:0000313" key="3">
    <source>
        <dbReference type="Proteomes" id="UP000679725"/>
    </source>
</evidence>
<sequence>MFTITEATTEEDYRAGGQLFNEYASSLDFSLSFQSFEDELKILPEMYGPPTGALLLVEKEGKYIGVAGLRRIEDDATCEVKRMYIQPGFQGAGIGKALLNALIEKARELGYKTVKLDTLGPKMPAAVKLYKSFGFVETAPYNFNPHEGILYFEKQL</sequence>
<protein>
    <recommendedName>
        <fullName evidence="1">N-acetyltransferase domain-containing protein</fullName>
    </recommendedName>
</protein>
<name>A0ABN7RDN9_9BACT</name>
<dbReference type="PANTHER" id="PTHR43305">
    <property type="entry name" value="FAMILY N-ACETYLTRANSFERASE, PUTATIVE (AFU_ORTHOLOGUE AFUA_2G01380)-RELATED"/>
    <property type="match status" value="1"/>
</dbReference>
<feature type="domain" description="N-acetyltransferase" evidence="1">
    <location>
        <begin position="2"/>
        <end position="156"/>
    </location>
</feature>
<dbReference type="SUPFAM" id="SSF55729">
    <property type="entry name" value="Acyl-CoA N-acyltransferases (Nat)"/>
    <property type="match status" value="1"/>
</dbReference>
<proteinExistence type="predicted"/>
<dbReference type="CDD" id="cd04301">
    <property type="entry name" value="NAT_SF"/>
    <property type="match status" value="1"/>
</dbReference>
<evidence type="ECO:0000313" key="2">
    <source>
        <dbReference type="EMBL" id="CAG5069648.1"/>
    </source>
</evidence>